<name>A0A0D8FTZ3_9ACTN</name>
<keyword evidence="2" id="KW-1185">Reference proteome</keyword>
<evidence type="ECO:0000313" key="1">
    <source>
        <dbReference type="EMBL" id="KJE76738.1"/>
    </source>
</evidence>
<dbReference type="STRING" id="1121877.FEAC_15250"/>
<dbReference type="Proteomes" id="UP000032336">
    <property type="component" value="Unassembled WGS sequence"/>
</dbReference>
<comment type="caution">
    <text evidence="1">The sequence shown here is derived from an EMBL/GenBank/DDBJ whole genome shotgun (WGS) entry which is preliminary data.</text>
</comment>
<sequence>MSLKNNSSTEQAVPIITIQRAEAKTAIYARIHGHNRTRRWSNINYVSTICVRANRCATGGIPKQSCVSHLVGNSTGEPWHLPTHRSHTLSDCACLRMNDVSNVLCTRTACMHWLALAGEAGSNRPGYADRRPVGSRIPSHGLVGISTAIGRCVIDGPPRIATWVATYWQAGVDLICRRFSVGWQNDLF</sequence>
<gene>
    <name evidence="1" type="ORF">FEAC_15250</name>
</gene>
<reference evidence="1 2" key="1">
    <citation type="submission" date="2015-01" db="EMBL/GenBank/DDBJ databases">
        <title>Draft genome of the acidophilic iron oxidizer Ferrimicrobium acidiphilum strain T23.</title>
        <authorList>
            <person name="Poehlein A."/>
            <person name="Eisen S."/>
            <person name="Schloemann M."/>
            <person name="Johnson B.D."/>
            <person name="Daniel R."/>
            <person name="Muehling M."/>
        </authorList>
    </citation>
    <scope>NUCLEOTIDE SEQUENCE [LARGE SCALE GENOMIC DNA]</scope>
    <source>
        <strain evidence="1 2">T23</strain>
    </source>
</reference>
<dbReference type="AlphaFoldDB" id="A0A0D8FTZ3"/>
<evidence type="ECO:0000313" key="2">
    <source>
        <dbReference type="Proteomes" id="UP000032336"/>
    </source>
</evidence>
<proteinExistence type="predicted"/>
<dbReference type="EMBL" id="JXUW01000012">
    <property type="protein sequence ID" value="KJE76738.1"/>
    <property type="molecule type" value="Genomic_DNA"/>
</dbReference>
<organism evidence="1 2">
    <name type="scientific">Ferrimicrobium acidiphilum DSM 19497</name>
    <dbReference type="NCBI Taxonomy" id="1121877"/>
    <lineage>
        <taxon>Bacteria</taxon>
        <taxon>Bacillati</taxon>
        <taxon>Actinomycetota</taxon>
        <taxon>Acidimicrobiia</taxon>
        <taxon>Acidimicrobiales</taxon>
        <taxon>Acidimicrobiaceae</taxon>
        <taxon>Ferrimicrobium</taxon>
    </lineage>
</organism>
<protein>
    <submittedName>
        <fullName evidence="1">Uncharacterized protein</fullName>
    </submittedName>
</protein>
<accession>A0A0D8FTZ3</accession>